<dbReference type="Pfam" id="PF02954">
    <property type="entry name" value="HTH_8"/>
    <property type="match status" value="1"/>
</dbReference>
<dbReference type="InterPro" id="IPR029016">
    <property type="entry name" value="GAF-like_dom_sf"/>
</dbReference>
<dbReference type="Gene3D" id="1.10.10.60">
    <property type="entry name" value="Homeodomain-like"/>
    <property type="match status" value="1"/>
</dbReference>
<dbReference type="InterPro" id="IPR027417">
    <property type="entry name" value="P-loop_NTPase"/>
</dbReference>
<keyword evidence="2" id="KW-0067">ATP-binding</keyword>
<evidence type="ECO:0000256" key="4">
    <source>
        <dbReference type="ARBA" id="ARBA00023125"/>
    </source>
</evidence>
<keyword evidence="4" id="KW-0238">DNA-binding</keyword>
<evidence type="ECO:0000259" key="6">
    <source>
        <dbReference type="PROSITE" id="PS50045"/>
    </source>
</evidence>
<dbReference type="CDD" id="cd00009">
    <property type="entry name" value="AAA"/>
    <property type="match status" value="1"/>
</dbReference>
<dbReference type="InterPro" id="IPR009057">
    <property type="entry name" value="Homeodomain-like_sf"/>
</dbReference>
<keyword evidence="1" id="KW-0547">Nucleotide-binding</keyword>
<gene>
    <name evidence="7" type="ORF">JTJ32_14595</name>
</gene>
<evidence type="ECO:0000313" key="8">
    <source>
        <dbReference type="Proteomes" id="UP000673197"/>
    </source>
</evidence>
<dbReference type="InterPro" id="IPR003018">
    <property type="entry name" value="GAF"/>
</dbReference>
<evidence type="ECO:0000256" key="3">
    <source>
        <dbReference type="ARBA" id="ARBA00023015"/>
    </source>
</evidence>
<evidence type="ECO:0000256" key="5">
    <source>
        <dbReference type="ARBA" id="ARBA00023163"/>
    </source>
</evidence>
<dbReference type="RefSeq" id="WP_210042461.1">
    <property type="nucleotide sequence ID" value="NZ_JAFFZW010000004.1"/>
</dbReference>
<comment type="caution">
    <text evidence="7">The sequence shown here is derived from an EMBL/GenBank/DDBJ whole genome shotgun (WGS) entry which is preliminary data.</text>
</comment>
<sequence>MSPQQHLSRIRSLLNVELPHGETLGDSNFILRDSCEESWRRCFDSGLSPDNKPEVPQIEGSLLTRMQDEFGQQAFSYALTELNGLMNMVSEVGYSASLANAQGVIIAESVKPQQAFYCESDKLGSVWSEAVGGTNGIGTCIVEQRPVAIFRDDHFYFDLSSQACVAAPFYNPLGELQGVLNLTTCNPSVDINAHHIVYNLATKSSVLLEERLFIEHFRDYAILQLCDSSRAAQVIAVDELGIVRGASHAARRRLGLSSTQVGRIRLWEVIDCPQSTISLECFKAPMRARTLLRDEQVDMVLLRANRQEALSPLTEARARTVRSNVRPKEVSSSLARCAGQDSTMQQNVKLIRKVMNKKLPILLLGETGVGKDTLAKAIHDESDRCKGPYVAFNCAAVPESLIDSELFGYSKGAFTGASKEGSQGRLLEADGGTLFLDEIGDMPLSLQTRLLRVLESGEVSPLGAGKAVQVNLQIIAATNQRLHEKVTDGSFREDLFFRLAGMIVNIPPLRERDDRGQLIETVLETVVGDDPTPTMKPAAWKKLLDYSWPGNVRELKHVLHRASLFAEEGVISASDITLPFENRIKSIAERLGTPPASSFALPPAPVVISGPSQNDADSSEIGVDAVLNLDARQALAELEGQTIQAAMAAHGNNVDKAARSLGMSKATLYRKIKRYGIRNE</sequence>
<dbReference type="InterPro" id="IPR058031">
    <property type="entry name" value="AAA_lid_NorR"/>
</dbReference>
<dbReference type="Pfam" id="PF25601">
    <property type="entry name" value="AAA_lid_14"/>
    <property type="match status" value="1"/>
</dbReference>
<dbReference type="PROSITE" id="PS00675">
    <property type="entry name" value="SIGMA54_INTERACT_1"/>
    <property type="match status" value="1"/>
</dbReference>
<dbReference type="PANTHER" id="PTHR32071">
    <property type="entry name" value="TRANSCRIPTIONAL REGULATORY PROTEIN"/>
    <property type="match status" value="1"/>
</dbReference>
<name>A0ABS4C7I7_9PSED</name>
<dbReference type="Gene3D" id="3.40.50.300">
    <property type="entry name" value="P-loop containing nucleotide triphosphate hydrolases"/>
    <property type="match status" value="1"/>
</dbReference>
<dbReference type="PROSITE" id="PS00676">
    <property type="entry name" value="SIGMA54_INTERACT_2"/>
    <property type="match status" value="1"/>
</dbReference>
<dbReference type="Gene3D" id="3.30.450.40">
    <property type="match status" value="1"/>
</dbReference>
<dbReference type="Proteomes" id="UP000673197">
    <property type="component" value="Unassembled WGS sequence"/>
</dbReference>
<evidence type="ECO:0000256" key="1">
    <source>
        <dbReference type="ARBA" id="ARBA00022741"/>
    </source>
</evidence>
<dbReference type="PROSITE" id="PS00688">
    <property type="entry name" value="SIGMA54_INTERACT_3"/>
    <property type="match status" value="1"/>
</dbReference>
<accession>A0ABS4C7I7</accession>
<evidence type="ECO:0000256" key="2">
    <source>
        <dbReference type="ARBA" id="ARBA00022840"/>
    </source>
</evidence>
<reference evidence="7 8" key="1">
    <citation type="journal article" date="2022" name="Syst. Appl. Microbiol.">
        <title>Pseudomonas alliivorans sp. nov., a plant-pathogenic bacterium isolated from onion foliage in Georgia, USA.</title>
        <authorList>
            <person name="Zhao M."/>
            <person name="Tyson C."/>
            <person name="Chen H.C."/>
            <person name="Paudel S."/>
            <person name="Gitaitis R."/>
            <person name="Kvitko B."/>
            <person name="Dutta B."/>
        </authorList>
    </citation>
    <scope>NUCLEOTIDE SEQUENCE [LARGE SCALE GENOMIC DNA]</scope>
    <source>
        <strain evidence="7 8">20GA0068</strain>
    </source>
</reference>
<keyword evidence="8" id="KW-1185">Reference proteome</keyword>
<proteinExistence type="predicted"/>
<evidence type="ECO:0000313" key="7">
    <source>
        <dbReference type="EMBL" id="MBP0946556.1"/>
    </source>
</evidence>
<feature type="domain" description="Sigma-54 factor interaction" evidence="6">
    <location>
        <begin position="337"/>
        <end position="564"/>
    </location>
</feature>
<protein>
    <submittedName>
        <fullName evidence="7">Sigma-54-dependent Fis family transcriptional regulator</fullName>
    </submittedName>
</protein>
<dbReference type="PRINTS" id="PR01590">
    <property type="entry name" value="HTHFIS"/>
</dbReference>
<dbReference type="InterPro" id="IPR025944">
    <property type="entry name" value="Sigma_54_int_dom_CS"/>
</dbReference>
<keyword evidence="5" id="KW-0804">Transcription</keyword>
<organism evidence="7 8">
    <name type="scientific">Pseudomonas alliivorans</name>
    <dbReference type="NCBI Taxonomy" id="2810613"/>
    <lineage>
        <taxon>Bacteria</taxon>
        <taxon>Pseudomonadati</taxon>
        <taxon>Pseudomonadota</taxon>
        <taxon>Gammaproteobacteria</taxon>
        <taxon>Pseudomonadales</taxon>
        <taxon>Pseudomonadaceae</taxon>
        <taxon>Pseudomonas</taxon>
    </lineage>
</organism>
<dbReference type="InterPro" id="IPR025662">
    <property type="entry name" value="Sigma_54_int_dom_ATP-bd_1"/>
</dbReference>
<dbReference type="EMBL" id="JAFFZW010000004">
    <property type="protein sequence ID" value="MBP0946556.1"/>
    <property type="molecule type" value="Genomic_DNA"/>
</dbReference>
<dbReference type="SUPFAM" id="SSF46689">
    <property type="entry name" value="Homeodomain-like"/>
    <property type="match status" value="1"/>
</dbReference>
<dbReference type="InterPro" id="IPR002197">
    <property type="entry name" value="HTH_Fis"/>
</dbReference>
<dbReference type="SMART" id="SM00382">
    <property type="entry name" value="AAA"/>
    <property type="match status" value="1"/>
</dbReference>
<keyword evidence="3" id="KW-0805">Transcription regulation</keyword>
<dbReference type="InterPro" id="IPR003593">
    <property type="entry name" value="AAA+_ATPase"/>
</dbReference>
<dbReference type="Pfam" id="PF01590">
    <property type="entry name" value="GAF"/>
    <property type="match status" value="1"/>
</dbReference>
<dbReference type="InterPro" id="IPR002078">
    <property type="entry name" value="Sigma_54_int"/>
</dbReference>
<dbReference type="PROSITE" id="PS50045">
    <property type="entry name" value="SIGMA54_INTERACT_4"/>
    <property type="match status" value="1"/>
</dbReference>
<dbReference type="SUPFAM" id="SSF52540">
    <property type="entry name" value="P-loop containing nucleoside triphosphate hydrolases"/>
    <property type="match status" value="1"/>
</dbReference>
<dbReference type="Pfam" id="PF00158">
    <property type="entry name" value="Sigma54_activat"/>
    <property type="match status" value="1"/>
</dbReference>
<dbReference type="Gene3D" id="1.10.8.60">
    <property type="match status" value="1"/>
</dbReference>
<dbReference type="InterPro" id="IPR025943">
    <property type="entry name" value="Sigma_54_int_dom_ATP-bd_2"/>
</dbReference>
<dbReference type="PANTHER" id="PTHR32071:SF77">
    <property type="entry name" value="TRANSCRIPTIONAL REGULATORY PROTEIN"/>
    <property type="match status" value="1"/>
</dbReference>